<dbReference type="InterPro" id="IPR006674">
    <property type="entry name" value="HD_domain"/>
</dbReference>
<evidence type="ECO:0000259" key="1">
    <source>
        <dbReference type="PROSITE" id="PS51831"/>
    </source>
</evidence>
<protein>
    <submittedName>
        <fullName evidence="2">HD domain-containing protein</fullName>
    </submittedName>
</protein>
<dbReference type="PANTHER" id="PTHR11373">
    <property type="entry name" value="DEOXYNUCLEOSIDE TRIPHOSPHATE TRIPHOSPHOHYDROLASE"/>
    <property type="match status" value="1"/>
</dbReference>
<dbReference type="PANTHER" id="PTHR11373:SF4">
    <property type="entry name" value="DEOXYNUCLEOSIDE TRIPHOSPHATE TRIPHOSPHOHYDROLASE SAMHD1"/>
    <property type="match status" value="1"/>
</dbReference>
<proteinExistence type="predicted"/>
<comment type="caution">
    <text evidence="2">The sequence shown here is derived from an EMBL/GenBank/DDBJ whole genome shotgun (WGS) entry which is preliminary data.</text>
</comment>
<dbReference type="PROSITE" id="PS51831">
    <property type="entry name" value="HD"/>
    <property type="match status" value="1"/>
</dbReference>
<feature type="domain" description="HD" evidence="1">
    <location>
        <begin position="61"/>
        <end position="174"/>
    </location>
</feature>
<dbReference type="SUPFAM" id="SSF109604">
    <property type="entry name" value="HD-domain/PDEase-like"/>
    <property type="match status" value="1"/>
</dbReference>
<dbReference type="SMART" id="SM00471">
    <property type="entry name" value="HDc"/>
    <property type="match status" value="1"/>
</dbReference>
<dbReference type="GO" id="GO:0008832">
    <property type="term" value="F:dGTPase activity"/>
    <property type="evidence" value="ECO:0007669"/>
    <property type="project" value="TreeGrafter"/>
</dbReference>
<dbReference type="InterPro" id="IPR050135">
    <property type="entry name" value="dGTPase-like"/>
</dbReference>
<dbReference type="Gene3D" id="1.10.3210.10">
    <property type="entry name" value="Hypothetical protein af1432"/>
    <property type="match status" value="1"/>
</dbReference>
<evidence type="ECO:0000313" key="2">
    <source>
        <dbReference type="EMBL" id="HIP57370.1"/>
    </source>
</evidence>
<dbReference type="CDD" id="cd00077">
    <property type="entry name" value="HDc"/>
    <property type="match status" value="1"/>
</dbReference>
<dbReference type="Pfam" id="PF01966">
    <property type="entry name" value="HD"/>
    <property type="match status" value="1"/>
</dbReference>
<dbReference type="Proteomes" id="UP000605805">
    <property type="component" value="Unassembled WGS sequence"/>
</dbReference>
<name>A0A833DVE0_9CREN</name>
<dbReference type="GO" id="GO:0006203">
    <property type="term" value="P:dGTP catabolic process"/>
    <property type="evidence" value="ECO:0007669"/>
    <property type="project" value="TreeGrafter"/>
</dbReference>
<dbReference type="InterPro" id="IPR045509">
    <property type="entry name" value="HD_assoc_2"/>
</dbReference>
<dbReference type="EMBL" id="DQTV01000090">
    <property type="protein sequence ID" value="HIP57370.1"/>
    <property type="molecule type" value="Genomic_DNA"/>
</dbReference>
<dbReference type="AlphaFoldDB" id="A0A833DVE0"/>
<accession>A0A833DVE0</accession>
<gene>
    <name evidence="2" type="ORF">EYH02_04810</name>
</gene>
<evidence type="ECO:0000313" key="3">
    <source>
        <dbReference type="Proteomes" id="UP000605805"/>
    </source>
</evidence>
<reference evidence="2" key="1">
    <citation type="journal article" date="2020" name="ISME J.">
        <title>Gammaproteobacteria mediating utilization of methyl-, sulfur- and petroleum organic compounds in deep ocean hydrothermal plumes.</title>
        <authorList>
            <person name="Zhou Z."/>
            <person name="Liu Y."/>
            <person name="Pan J."/>
            <person name="Cron B.R."/>
            <person name="Toner B.M."/>
            <person name="Anantharaman K."/>
            <person name="Breier J.A."/>
            <person name="Dick G.J."/>
            <person name="Li M."/>
        </authorList>
    </citation>
    <scope>NUCLEOTIDE SEQUENCE</scope>
    <source>
        <strain evidence="2">SZUA-1435</strain>
    </source>
</reference>
<dbReference type="InterPro" id="IPR003607">
    <property type="entry name" value="HD/PDEase_dom"/>
</dbReference>
<dbReference type="Pfam" id="PF19276">
    <property type="entry name" value="HD_assoc_2"/>
    <property type="match status" value="1"/>
</dbReference>
<sequence length="453" mass="52495">MESRKAVSLSRYKVVKDPIYGYVKVYRHELPLVDSIAFQRLRRLKQLSAADLVYPGAVHTRFSHSLGVAHVAEVFVTEILKKLAVRIDDIERYVVLMRLIALLHDIGHGPYSHTFEDYVLIPRGVTHEDMSSKLVESYEPVTSAVEAIVSEYGYSVKQVSRALRATSVDDWPFTSTITEGASERALFYIIKGAFSSDIIDYLLRDSYYTGAGYGSGIDWQRLAHYTYIENDKLVLDSRALEVLDQLLIARLLMFSTVYYHKTVRAATKFVGDILKKIDESKLIDFDNAVSNLDVYLTLDDYSILLNDRVRELPEVRSFLSRYIPYKAIAEHRIVLPDAVRALETLFSMSKSYLENEIVEQMRKSGIELRPEVDFFIDTPKLPLNPMLSDEIIYVRDLTEHIYSRRVIELTWFHIPRSVAVIRLYVHRERVKDYAKLRQIFYQIFEQGVPRSFY</sequence>
<organism evidence="2 3">
    <name type="scientific">Ignisphaera aggregans</name>
    <dbReference type="NCBI Taxonomy" id="334771"/>
    <lineage>
        <taxon>Archaea</taxon>
        <taxon>Thermoproteota</taxon>
        <taxon>Thermoprotei</taxon>
        <taxon>Desulfurococcales</taxon>
        <taxon>Desulfurococcaceae</taxon>
        <taxon>Ignisphaera</taxon>
    </lineage>
</organism>